<dbReference type="EMBL" id="JALNTZ010000004">
    <property type="protein sequence ID" value="KAJ3656718.1"/>
    <property type="molecule type" value="Genomic_DNA"/>
</dbReference>
<dbReference type="Pfam" id="PF01757">
    <property type="entry name" value="Acyl_transf_3"/>
    <property type="match status" value="1"/>
</dbReference>
<feature type="transmembrane region" description="Helical" evidence="1">
    <location>
        <begin position="585"/>
        <end position="609"/>
    </location>
</feature>
<keyword evidence="4" id="KW-1185">Reference proteome</keyword>
<protein>
    <recommendedName>
        <fullName evidence="2">Nose resistant-to-fluoxetine protein N-terminal domain-containing protein</fullName>
    </recommendedName>
</protein>
<feature type="transmembrane region" description="Helical" evidence="1">
    <location>
        <begin position="480"/>
        <end position="502"/>
    </location>
</feature>
<feature type="transmembrane region" description="Helical" evidence="1">
    <location>
        <begin position="443"/>
        <end position="460"/>
    </location>
</feature>
<evidence type="ECO:0000256" key="1">
    <source>
        <dbReference type="SAM" id="Phobius"/>
    </source>
</evidence>
<evidence type="ECO:0000313" key="4">
    <source>
        <dbReference type="Proteomes" id="UP001168821"/>
    </source>
</evidence>
<feature type="transmembrane region" description="Helical" evidence="1">
    <location>
        <begin position="514"/>
        <end position="536"/>
    </location>
</feature>
<feature type="transmembrane region" description="Helical" evidence="1">
    <location>
        <begin position="212"/>
        <end position="233"/>
    </location>
</feature>
<sequence>MKVTLALVIFSVLIGPTYLQLDFLSKTLRTYQFLIFNFAKLRLLGVINPSINGTTCAEDLKLFMDAAFKAEWWAVKMLDASGKFNPGVLQGNMKFLGSYDQCLGLQKDQAGVGLDTQYCTMLLKPDKNLEDFLYRNVIKAKANKRLMSTDLFKEYAVIEFGLCIPKSCTMDDLTNLWKRFQVLYQAPGYSEFSDKLCYSKNKKVVPSKFDIYVFWFFGVTLFVELACTVYDLYTRSQPRRLDILVNFSLYTNAKRLMSRNYENETLTCLYGLRSFCIIWVILGHIMLNKSLTSTNVLQMTTEWMGRLENAFFLGSVYAVDTFLTISGLLVVYVYLDYSDKYKLNFSLVYGHRILRLTPALLATVLLEMSVVKYFIQGPLAFPYLTTMATNCEKRGVDTLFFVSNAVERDERCLRQSWYVSVDSQLYLLTPFMVFCFKRQPGKTFFGVVVVCLCSFVYTWMTVIKNNIGSLLFIDNNSEMVYFSPLCRIPVWLIGTCLGYVLYRHNHQKISIPKRVNYVLWILSMTVIIILTMYQTVLVREAHNVYRSAFSNTFCKPLWALAIGFIILSCCTGHSDPVNTFLSHPVFMLIGKLSYSIYLIHLTVIHVIVANKQQTDYFSTFGLLFDFWGYFVYILISATALCLVFETPTVSILRYLETYVANMKKKKT</sequence>
<dbReference type="Proteomes" id="UP001168821">
    <property type="component" value="Unassembled WGS sequence"/>
</dbReference>
<feature type="transmembrane region" description="Helical" evidence="1">
    <location>
        <begin position="310"/>
        <end position="335"/>
    </location>
</feature>
<feature type="transmembrane region" description="Helical" evidence="1">
    <location>
        <begin position="265"/>
        <end position="287"/>
    </location>
</feature>
<dbReference type="GO" id="GO:0016747">
    <property type="term" value="F:acyltransferase activity, transferring groups other than amino-acyl groups"/>
    <property type="evidence" value="ECO:0007669"/>
    <property type="project" value="InterPro"/>
</dbReference>
<evidence type="ECO:0000313" key="3">
    <source>
        <dbReference type="EMBL" id="KAJ3656718.1"/>
    </source>
</evidence>
<accession>A0AA38IKE3</accession>
<dbReference type="AlphaFoldDB" id="A0AA38IKE3"/>
<evidence type="ECO:0000259" key="2">
    <source>
        <dbReference type="SMART" id="SM00703"/>
    </source>
</evidence>
<feature type="transmembrane region" description="Helical" evidence="1">
    <location>
        <begin position="629"/>
        <end position="655"/>
    </location>
</feature>
<keyword evidence="1" id="KW-0812">Transmembrane</keyword>
<name>A0AA38IKE3_9CUCU</name>
<dbReference type="Pfam" id="PF20146">
    <property type="entry name" value="NRF"/>
    <property type="match status" value="1"/>
</dbReference>
<dbReference type="InterPro" id="IPR002656">
    <property type="entry name" value="Acyl_transf_3_dom"/>
</dbReference>
<dbReference type="InterPro" id="IPR006621">
    <property type="entry name" value="Nose-resist-to-fluoxetine_N"/>
</dbReference>
<feature type="domain" description="Nose resistant-to-fluoxetine protein N-terminal" evidence="2">
    <location>
        <begin position="53"/>
        <end position="195"/>
    </location>
</feature>
<comment type="caution">
    <text evidence="3">The sequence shown here is derived from an EMBL/GenBank/DDBJ whole genome shotgun (WGS) entry which is preliminary data.</text>
</comment>
<keyword evidence="1" id="KW-1133">Transmembrane helix</keyword>
<dbReference type="SMART" id="SM00703">
    <property type="entry name" value="NRF"/>
    <property type="match status" value="1"/>
</dbReference>
<reference evidence="3" key="1">
    <citation type="journal article" date="2023" name="G3 (Bethesda)">
        <title>Whole genome assemblies of Zophobas morio and Tenebrio molitor.</title>
        <authorList>
            <person name="Kaur S."/>
            <person name="Stinson S.A."/>
            <person name="diCenzo G.C."/>
        </authorList>
    </citation>
    <scope>NUCLEOTIDE SEQUENCE</scope>
    <source>
        <strain evidence="3">QUZm001</strain>
    </source>
</reference>
<dbReference type="PANTHER" id="PTHR11161:SF72">
    <property type="entry name" value="FI21449P1"/>
    <property type="match status" value="1"/>
</dbReference>
<keyword evidence="1" id="KW-0472">Membrane</keyword>
<proteinExistence type="predicted"/>
<dbReference type="PANTHER" id="PTHR11161">
    <property type="entry name" value="O-ACYLTRANSFERASE"/>
    <property type="match status" value="1"/>
</dbReference>
<dbReference type="InterPro" id="IPR052728">
    <property type="entry name" value="O2_lipid_transport_reg"/>
</dbReference>
<organism evidence="3 4">
    <name type="scientific">Zophobas morio</name>
    <dbReference type="NCBI Taxonomy" id="2755281"/>
    <lineage>
        <taxon>Eukaryota</taxon>
        <taxon>Metazoa</taxon>
        <taxon>Ecdysozoa</taxon>
        <taxon>Arthropoda</taxon>
        <taxon>Hexapoda</taxon>
        <taxon>Insecta</taxon>
        <taxon>Pterygota</taxon>
        <taxon>Neoptera</taxon>
        <taxon>Endopterygota</taxon>
        <taxon>Coleoptera</taxon>
        <taxon>Polyphaga</taxon>
        <taxon>Cucujiformia</taxon>
        <taxon>Tenebrionidae</taxon>
        <taxon>Zophobas</taxon>
    </lineage>
</organism>
<feature type="transmembrane region" description="Helical" evidence="1">
    <location>
        <begin position="556"/>
        <end position="573"/>
    </location>
</feature>
<gene>
    <name evidence="3" type="ORF">Zmor_015768</name>
</gene>